<dbReference type="InterPro" id="IPR052544">
    <property type="entry name" value="Bacteriocin_Proc_Enz"/>
</dbReference>
<evidence type="ECO:0008006" key="5">
    <source>
        <dbReference type="Google" id="ProtNLM"/>
    </source>
</evidence>
<evidence type="ECO:0000259" key="2">
    <source>
        <dbReference type="Pfam" id="PF14028"/>
    </source>
</evidence>
<keyword evidence="4" id="KW-1185">Reference proteome</keyword>
<dbReference type="Pfam" id="PF14028">
    <property type="entry name" value="Lant_dehydr_C"/>
    <property type="match status" value="1"/>
</dbReference>
<dbReference type="SUPFAM" id="SSF55469">
    <property type="entry name" value="FMN-dependent nitroreductase-like"/>
    <property type="match status" value="1"/>
</dbReference>
<evidence type="ECO:0000259" key="1">
    <source>
        <dbReference type="Pfam" id="PF00881"/>
    </source>
</evidence>
<gene>
    <name evidence="3" type="ORF">Cco03nite_31780</name>
</gene>
<dbReference type="PANTHER" id="PTHR43745:SF2">
    <property type="entry name" value="NITROREDUCTASE MJ1384-RELATED"/>
    <property type="match status" value="1"/>
</dbReference>
<protein>
    <recommendedName>
        <fullName evidence="5">Thiopeptide-type bacteriocin biosynthesis protein</fullName>
    </recommendedName>
</protein>
<dbReference type="Proteomes" id="UP000630887">
    <property type="component" value="Unassembled WGS sequence"/>
</dbReference>
<dbReference type="EMBL" id="BONI01000023">
    <property type="protein sequence ID" value="GIG06478.1"/>
    <property type="molecule type" value="Genomic_DNA"/>
</dbReference>
<organism evidence="3 4">
    <name type="scientific">Catellatospora coxensis</name>
    <dbReference type="NCBI Taxonomy" id="310354"/>
    <lineage>
        <taxon>Bacteria</taxon>
        <taxon>Bacillati</taxon>
        <taxon>Actinomycetota</taxon>
        <taxon>Actinomycetes</taxon>
        <taxon>Micromonosporales</taxon>
        <taxon>Micromonosporaceae</taxon>
        <taxon>Catellatospora</taxon>
    </lineage>
</organism>
<dbReference type="InterPro" id="IPR029479">
    <property type="entry name" value="Nitroreductase"/>
</dbReference>
<dbReference type="Gene3D" id="3.40.109.10">
    <property type="entry name" value="NADH Oxidase"/>
    <property type="match status" value="1"/>
</dbReference>
<name>A0A8J3KUK6_9ACTN</name>
<comment type="caution">
    <text evidence="3">The sequence shown here is derived from an EMBL/GenBank/DDBJ whole genome shotgun (WGS) entry which is preliminary data.</text>
</comment>
<dbReference type="NCBIfam" id="TIGR03891">
    <property type="entry name" value="thiopep_ocin"/>
    <property type="match status" value="1"/>
</dbReference>
<evidence type="ECO:0000313" key="4">
    <source>
        <dbReference type="Proteomes" id="UP000630887"/>
    </source>
</evidence>
<dbReference type="CDD" id="cd02142">
    <property type="entry name" value="McbC_SagB-like_oxidoreductase"/>
    <property type="match status" value="1"/>
</dbReference>
<evidence type="ECO:0000313" key="3">
    <source>
        <dbReference type="EMBL" id="GIG06478.1"/>
    </source>
</evidence>
<reference evidence="3 4" key="1">
    <citation type="submission" date="2021-01" db="EMBL/GenBank/DDBJ databases">
        <title>Whole genome shotgun sequence of Catellatospora coxensis NBRC 107359.</title>
        <authorList>
            <person name="Komaki H."/>
            <person name="Tamura T."/>
        </authorList>
    </citation>
    <scope>NUCLEOTIDE SEQUENCE [LARGE SCALE GENOMIC DNA]</scope>
    <source>
        <strain evidence="3 4">NBRC 107359</strain>
    </source>
</reference>
<dbReference type="AlphaFoldDB" id="A0A8J3KUK6"/>
<dbReference type="RefSeq" id="WP_203692852.1">
    <property type="nucleotide sequence ID" value="NZ_BAAALC010000028.1"/>
</dbReference>
<proteinExistence type="predicted"/>
<feature type="domain" description="Thiopeptide-type bacteriocin biosynthesis" evidence="2">
    <location>
        <begin position="15"/>
        <end position="309"/>
    </location>
</feature>
<dbReference type="Pfam" id="PF00881">
    <property type="entry name" value="Nitroreductase"/>
    <property type="match status" value="1"/>
</dbReference>
<accession>A0A8J3KUK6</accession>
<sequence length="589" mass="64579">MTAATLDRHSDARVWRSLHCFAYWPSGDLDDFLCRTVTPLLDRLRREHRIADWFYIRYWEGGPHLRLRLRGADESTGEWLREELGRLLAEAPFTPAALDGSTYYQALGGPAAQSKAGWHEHGDVREIAYVAETPRYGGAAALPIAEDVFCRSTEVATRVVAATADPRARLAAATELTIATAMALGLDRLGTARWLRIHAGAWRFNTEVAMLPTALMQERTSKVLATQAATLNQRWARTAAAITADPDGRRSPVTAWAGVVREANRRLAELEPGATAGRWLGVWASQLHMLFNRLGITPDEERSVCWLVAGTALAPEGLAPFFADGAQAPDRRYHEASKFLLGGASDHTPREVEGPPAFRMRAMRPPVPLPSHEAPRLPLADVLRTRRSARGALAGPLQAEELGTLLWSAHAISHHEQITLPDGTPYRFGHRPYPSAGARYVARLRLVVRDVAGVEPGCYHVDPVDRTLWWMGGAPSDVDLLATSMWFQPDHASAYEGIDISAMPAMLALYVELGRLRPRYGMRALRFGTAEAGHLAQNLSLVAAATGLSLGMIGGFYDDVAHEVFGLDGIDNVAVYLLPIGRQRRSPDG</sequence>
<feature type="domain" description="Nitroreductase" evidence="1">
    <location>
        <begin position="383"/>
        <end position="582"/>
    </location>
</feature>
<dbReference type="PANTHER" id="PTHR43745">
    <property type="entry name" value="NITROREDUCTASE MJ1384-RELATED"/>
    <property type="match status" value="1"/>
</dbReference>
<dbReference type="GO" id="GO:0016491">
    <property type="term" value="F:oxidoreductase activity"/>
    <property type="evidence" value="ECO:0007669"/>
    <property type="project" value="InterPro"/>
</dbReference>
<dbReference type="InterPro" id="IPR023809">
    <property type="entry name" value="Thiopep_bacteriocin_synth_dom"/>
</dbReference>
<dbReference type="InterPro" id="IPR000415">
    <property type="entry name" value="Nitroreductase-like"/>
</dbReference>